<comment type="caution">
    <text evidence="1">The sequence shown here is derived from an EMBL/GenBank/DDBJ whole genome shotgun (WGS) entry which is preliminary data.</text>
</comment>
<gene>
    <name evidence="1" type="ORF">PFY00_08380</name>
</gene>
<sequence>MICQSNLPYDATRRPALPGVAPLKPEEWLHVDDAYAAQMAERLRLLRSQRDSVLWMDPSAQQAAEELLLMALKHCPDGFAVTDDQVTCPDGRVVALSLDDPLGTLGQIFQEDFCLMIKQGNEHALMGAVLCFPASWTLSEKAGKGLFAVHGPVDVYDGLLARRVQRLFDGVRAGKPLWRFNALWYDDPTLYQPRSALAPREAPPAHEGGYFRSERQCILRLPDTGAAVFSIHTYQVTRASYDAQFGES</sequence>
<evidence type="ECO:0000313" key="2">
    <source>
        <dbReference type="Proteomes" id="UP001210720"/>
    </source>
</evidence>
<dbReference type="EMBL" id="JAQIOY010000002">
    <property type="protein sequence ID" value="MDA7424737.1"/>
    <property type="molecule type" value="Genomic_DNA"/>
</dbReference>
<dbReference type="InterPro" id="IPR021848">
    <property type="entry name" value="HODM_asu-like"/>
</dbReference>
<dbReference type="Pfam" id="PF11927">
    <property type="entry name" value="HODM_asu-like"/>
    <property type="match status" value="1"/>
</dbReference>
<name>A0ABT4XS28_9RHOB</name>
<protein>
    <submittedName>
        <fullName evidence="1">DUF3445 domain-containing protein</fullName>
    </submittedName>
</protein>
<organism evidence="1 2">
    <name type="scientific">Thalassococcus lentus</name>
    <dbReference type="NCBI Taxonomy" id="1210524"/>
    <lineage>
        <taxon>Bacteria</taxon>
        <taxon>Pseudomonadati</taxon>
        <taxon>Pseudomonadota</taxon>
        <taxon>Alphaproteobacteria</taxon>
        <taxon>Rhodobacterales</taxon>
        <taxon>Roseobacteraceae</taxon>
        <taxon>Thalassococcus</taxon>
    </lineage>
</organism>
<reference evidence="1 2" key="1">
    <citation type="submission" date="2023-01" db="EMBL/GenBank/DDBJ databases">
        <title>Thalassococcus onchidii sp. nov., isolated from a marine invertebrate from the South China Sea.</title>
        <authorList>
            <person name="Xu S."/>
            <person name="Liu Z."/>
            <person name="Xu Y."/>
        </authorList>
    </citation>
    <scope>NUCLEOTIDE SEQUENCE [LARGE SCALE GENOMIC DNA]</scope>
    <source>
        <strain evidence="1 2">KCTC 32084</strain>
    </source>
</reference>
<evidence type="ECO:0000313" key="1">
    <source>
        <dbReference type="EMBL" id="MDA7424737.1"/>
    </source>
</evidence>
<accession>A0ABT4XS28</accession>
<proteinExistence type="predicted"/>
<dbReference type="Proteomes" id="UP001210720">
    <property type="component" value="Unassembled WGS sequence"/>
</dbReference>
<keyword evidence="2" id="KW-1185">Reference proteome</keyword>